<feature type="region of interest" description="Disordered" evidence="2">
    <location>
        <begin position="96"/>
        <end position="116"/>
    </location>
</feature>
<proteinExistence type="predicted"/>
<protein>
    <submittedName>
        <fullName evidence="3">VCBS repeat-containing protein</fullName>
    </submittedName>
</protein>
<feature type="region of interest" description="Disordered" evidence="2">
    <location>
        <begin position="479"/>
        <end position="508"/>
    </location>
</feature>
<keyword evidence="4" id="KW-1185">Reference proteome</keyword>
<feature type="compositionally biased region" description="Polar residues" evidence="2">
    <location>
        <begin position="227"/>
        <end position="236"/>
    </location>
</feature>
<accession>A0ABS3Y4K9</accession>
<dbReference type="GeneID" id="96262954"/>
<dbReference type="Pfam" id="PF01839">
    <property type="entry name" value="FG-GAP"/>
    <property type="match status" value="1"/>
</dbReference>
<comment type="caution">
    <text evidence="3">The sequence shown here is derived from an EMBL/GenBank/DDBJ whole genome shotgun (WGS) entry which is preliminary data.</text>
</comment>
<dbReference type="Proteomes" id="UP000721954">
    <property type="component" value="Unassembled WGS sequence"/>
</dbReference>
<feature type="compositionally biased region" description="Polar residues" evidence="2">
    <location>
        <begin position="244"/>
        <end position="258"/>
    </location>
</feature>
<keyword evidence="1" id="KW-0732">Signal</keyword>
<feature type="region of interest" description="Disordered" evidence="2">
    <location>
        <begin position="1"/>
        <end position="51"/>
    </location>
</feature>
<dbReference type="SUPFAM" id="SSF69318">
    <property type="entry name" value="Integrin alpha N-terminal domain"/>
    <property type="match status" value="2"/>
</dbReference>
<organism evidence="3 4">
    <name type="scientific">Streptomyces smyrnaeus</name>
    <dbReference type="NCBI Taxonomy" id="1387713"/>
    <lineage>
        <taxon>Bacteria</taxon>
        <taxon>Bacillati</taxon>
        <taxon>Actinomycetota</taxon>
        <taxon>Actinomycetes</taxon>
        <taxon>Kitasatosporales</taxon>
        <taxon>Streptomycetaceae</taxon>
        <taxon>Streptomyces</taxon>
    </lineage>
</organism>
<feature type="compositionally biased region" description="Low complexity" evidence="2">
    <location>
        <begin position="1"/>
        <end position="28"/>
    </location>
</feature>
<sequence>MASLLGASPAAAASASGSAAPGGKASGPRHTPEETRALAQAANSGEPVELRSKRTEYTKVFANPEGDFTQDTYALPQSVQRDGALVDIDTGLEKNKDGTYSPAATETSMRFSGGGDGPLATVLRDGRSLSLTWPDGALPTPQVNGDSVTYPEVLKGVDLTLRAHNTGFGQLLKVKNKEAAQNPELQKIDFKLAAQGLKVDADQHGNLRAHNPAGQEVFTAPTPRMWDSSTDITDATPTLARSAGPTTRSDGTAESQAVSDEESQPQPGARDATMDVAVDGDTLFLTPDADVLAGPETTYPVYLDPSVSGSRYSWTIAYKKYPNSSYYNGSGFNGGTTTARAGYENYTNGLGRSYFRMNTKNLWSTDKIVSKSIFRIKNTWSWSCSKRKIELWRTAPIGPGTTWNKQPTKRETLDTVTDAKGWGSDCPAGNLAFDTTKAAKDAAAKHWNTITLGLKATNESSVYGWKKFAAKSAVLSTTYNTRPNTPSGLDTSPVSTRNSDGCGDTDPHGAIGNTDFSLGAKVKDRDGGTVKAIFHLWPTGHRYEDDGGLIIDKTVSVPSGTVARAKVTRADLKPYLDVANGNFSWKVRAYDGKAYSAWNTAKGDPGCRFVFDPDRPSTPPGVSSPHFPDGDDGWPAATGEVRSEGSFTFSAGGVDDVTAYEHWTDSKPDPVKVDAPSTGADATAKLTPTWAGPQHLYVRSIDKAGNRSDTRTYLFYANSLAKPDKPGDINGDGNADLWGIDKGGTLHRWQGQGDGTVEDHARAASDTTWSDAQITHRGDWTGDGYEDLIAVRPDGPDGEHRLWAHPNNGFGFACTACRTGDYQRSELTVQDPANNHWKDGAKQILAIGDMDGALDLDGDGEPDTDSNPDLVVNDGTNIWLYYGSGDGYLDTVREPVLIGDTGADSVTLAAPGDFNGDGRVDLLVRNETSGGNLYIYDGGQPDGIGIGNPEHRTRIGWNWGTDTVPEFTAAPDADNNGKLDLWATTPGNGQLRLFANHTADGPEKITTVSTAFTGYRSLG</sequence>
<feature type="region of interest" description="Disordered" evidence="2">
    <location>
        <begin position="205"/>
        <end position="272"/>
    </location>
</feature>
<dbReference type="EMBL" id="JAFFZM010000025">
    <property type="protein sequence ID" value="MBO8202588.1"/>
    <property type="molecule type" value="Genomic_DNA"/>
</dbReference>
<dbReference type="Gene3D" id="2.130.10.130">
    <property type="entry name" value="Integrin alpha, N-terminal"/>
    <property type="match status" value="1"/>
</dbReference>
<feature type="compositionally biased region" description="Polar residues" evidence="2">
    <location>
        <begin position="479"/>
        <end position="499"/>
    </location>
</feature>
<evidence type="ECO:0000313" key="4">
    <source>
        <dbReference type="Proteomes" id="UP000721954"/>
    </source>
</evidence>
<name>A0ABS3Y4K9_9ACTN</name>
<dbReference type="RefSeq" id="WP_209214114.1">
    <property type="nucleotide sequence ID" value="NZ_JAFFZM010000025.1"/>
</dbReference>
<evidence type="ECO:0000256" key="1">
    <source>
        <dbReference type="ARBA" id="ARBA00022729"/>
    </source>
</evidence>
<evidence type="ECO:0000313" key="3">
    <source>
        <dbReference type="EMBL" id="MBO8202588.1"/>
    </source>
</evidence>
<dbReference type="InterPro" id="IPR028994">
    <property type="entry name" value="Integrin_alpha_N"/>
</dbReference>
<dbReference type="InterPro" id="IPR013517">
    <property type="entry name" value="FG-GAP"/>
</dbReference>
<gene>
    <name evidence="3" type="ORF">JW613_30535</name>
</gene>
<evidence type="ECO:0000256" key="2">
    <source>
        <dbReference type="SAM" id="MobiDB-lite"/>
    </source>
</evidence>
<reference evidence="3 4" key="1">
    <citation type="submission" date="2021-02" db="EMBL/GenBank/DDBJ databases">
        <title>Streptomyces spirodelae sp. nov., isolated from duckweed.</title>
        <authorList>
            <person name="Saimee Y."/>
            <person name="Duangmal K."/>
        </authorList>
    </citation>
    <scope>NUCLEOTIDE SEQUENCE [LARGE SCALE GENOMIC DNA]</scope>
    <source>
        <strain evidence="3 4">DSM 42105</strain>
    </source>
</reference>